<dbReference type="AlphaFoldDB" id="A0A7S2IIG3"/>
<organism evidence="1">
    <name type="scientific">Helicotheca tamesis</name>
    <dbReference type="NCBI Taxonomy" id="374047"/>
    <lineage>
        <taxon>Eukaryota</taxon>
        <taxon>Sar</taxon>
        <taxon>Stramenopiles</taxon>
        <taxon>Ochrophyta</taxon>
        <taxon>Bacillariophyta</taxon>
        <taxon>Mediophyceae</taxon>
        <taxon>Lithodesmiophycidae</taxon>
        <taxon>Lithodesmiales</taxon>
        <taxon>Lithodesmiaceae</taxon>
        <taxon>Helicotheca</taxon>
    </lineage>
</organism>
<proteinExistence type="predicted"/>
<accession>A0A7S2IIG3</accession>
<evidence type="ECO:0000313" key="1">
    <source>
        <dbReference type="EMBL" id="CAD9520243.1"/>
    </source>
</evidence>
<name>A0A7S2IIG3_9STRA</name>
<protein>
    <submittedName>
        <fullName evidence="1">Uncharacterized protein</fullName>
    </submittedName>
</protein>
<gene>
    <name evidence="1" type="ORF">HTAM1171_LOCUS12529</name>
</gene>
<reference evidence="1" key="1">
    <citation type="submission" date="2021-01" db="EMBL/GenBank/DDBJ databases">
        <authorList>
            <person name="Corre E."/>
            <person name="Pelletier E."/>
            <person name="Niang G."/>
            <person name="Scheremetjew M."/>
            <person name="Finn R."/>
            <person name="Kale V."/>
            <person name="Holt S."/>
            <person name="Cochrane G."/>
            <person name="Meng A."/>
            <person name="Brown T."/>
            <person name="Cohen L."/>
        </authorList>
    </citation>
    <scope>NUCLEOTIDE SEQUENCE</scope>
    <source>
        <strain evidence="1">CCMP826</strain>
    </source>
</reference>
<dbReference type="EMBL" id="HBGV01020080">
    <property type="protein sequence ID" value="CAD9520243.1"/>
    <property type="molecule type" value="Transcribed_RNA"/>
</dbReference>
<sequence>MESTSRTAAQDPRNIASSISYECHSLVFHLEMMKLLAFEDVSDDEDTEYESKSDASENKSEDYFEEDLFGSTFNNGKASSSEAFQRHANTRKVHAITNGLNLLTFDLIPDLEESGEDIQDELSEEEKDNAPIVTNITDFVLHHEKKETKPHLSSIEEFERQAIEKKIRMGKIKEVNTGMSRFQYIKQYR</sequence>